<proteinExistence type="predicted"/>
<evidence type="ECO:0000313" key="1">
    <source>
        <dbReference type="EMBL" id="QDT14622.1"/>
    </source>
</evidence>
<accession>A0A517P5G9</accession>
<reference evidence="1 2" key="1">
    <citation type="submission" date="2019-02" db="EMBL/GenBank/DDBJ databases">
        <title>Deep-cultivation of Planctomycetes and their phenomic and genomic characterization uncovers novel biology.</title>
        <authorList>
            <person name="Wiegand S."/>
            <person name="Jogler M."/>
            <person name="Boedeker C."/>
            <person name="Pinto D."/>
            <person name="Vollmers J."/>
            <person name="Rivas-Marin E."/>
            <person name="Kohn T."/>
            <person name="Peeters S.H."/>
            <person name="Heuer A."/>
            <person name="Rast P."/>
            <person name="Oberbeckmann S."/>
            <person name="Bunk B."/>
            <person name="Jeske O."/>
            <person name="Meyerdierks A."/>
            <person name="Storesund J.E."/>
            <person name="Kallscheuer N."/>
            <person name="Luecker S."/>
            <person name="Lage O.M."/>
            <person name="Pohl T."/>
            <person name="Merkel B.J."/>
            <person name="Hornburger P."/>
            <person name="Mueller R.-W."/>
            <person name="Bruemmer F."/>
            <person name="Labrenz M."/>
            <person name="Spormann A.M."/>
            <person name="Op den Camp H."/>
            <person name="Overmann J."/>
            <person name="Amann R."/>
            <person name="Jetten M.S.M."/>
            <person name="Mascher T."/>
            <person name="Medema M.H."/>
            <person name="Devos D.P."/>
            <person name="Kaster A.-K."/>
            <person name="Ovreas L."/>
            <person name="Rohde M."/>
            <person name="Galperin M.Y."/>
            <person name="Jogler C."/>
        </authorList>
    </citation>
    <scope>NUCLEOTIDE SEQUENCE [LARGE SCALE GENOMIC DNA]</scope>
    <source>
        <strain evidence="1 2">CA12</strain>
    </source>
</reference>
<dbReference type="KEGG" id="acaf:CA12_06980"/>
<dbReference type="Proteomes" id="UP000318741">
    <property type="component" value="Chromosome"/>
</dbReference>
<dbReference type="OrthoDB" id="5447300at2"/>
<gene>
    <name evidence="1" type="ORF">CA12_06980</name>
</gene>
<dbReference type="EMBL" id="CP036265">
    <property type="protein sequence ID" value="QDT14622.1"/>
    <property type="molecule type" value="Genomic_DNA"/>
</dbReference>
<dbReference type="RefSeq" id="WP_145357501.1">
    <property type="nucleotide sequence ID" value="NZ_CP036265.1"/>
</dbReference>
<protein>
    <submittedName>
        <fullName evidence="1">Uncharacterized protein</fullName>
    </submittedName>
</protein>
<evidence type="ECO:0000313" key="2">
    <source>
        <dbReference type="Proteomes" id="UP000318741"/>
    </source>
</evidence>
<organism evidence="1 2">
    <name type="scientific">Alienimonas californiensis</name>
    <dbReference type="NCBI Taxonomy" id="2527989"/>
    <lineage>
        <taxon>Bacteria</taxon>
        <taxon>Pseudomonadati</taxon>
        <taxon>Planctomycetota</taxon>
        <taxon>Planctomycetia</taxon>
        <taxon>Planctomycetales</taxon>
        <taxon>Planctomycetaceae</taxon>
        <taxon>Alienimonas</taxon>
    </lineage>
</organism>
<keyword evidence="2" id="KW-1185">Reference proteome</keyword>
<sequence>MQPYVLFLDEVTSWEVAEAMGLPTGPEYVVVSDFNPNDDAQYSSLEVAILSRYPLRNAVEFDRGTDGNDRPGYPPERKLERVDLDGIADMGVGRGFLCADVPATPADRASQPDFSPATG</sequence>
<name>A0A517P5G9_9PLAN</name>
<dbReference type="AlphaFoldDB" id="A0A517P5G9"/>